<dbReference type="EMBL" id="CM042035">
    <property type="protein sequence ID" value="KAI3755964.1"/>
    <property type="molecule type" value="Genomic_DNA"/>
</dbReference>
<reference evidence="2" key="1">
    <citation type="journal article" date="2022" name="Mol. Ecol. Resour.">
        <title>The genomes of chicory, endive, great burdock and yacon provide insights into Asteraceae palaeo-polyploidization history and plant inulin production.</title>
        <authorList>
            <person name="Fan W."/>
            <person name="Wang S."/>
            <person name="Wang H."/>
            <person name="Wang A."/>
            <person name="Jiang F."/>
            <person name="Liu H."/>
            <person name="Zhao H."/>
            <person name="Xu D."/>
            <person name="Zhang Y."/>
        </authorList>
    </citation>
    <scope>NUCLEOTIDE SEQUENCE [LARGE SCALE GENOMIC DNA]</scope>
    <source>
        <strain evidence="2">cv. Yunnan</strain>
    </source>
</reference>
<reference evidence="1 2" key="2">
    <citation type="journal article" date="2022" name="Mol. Ecol. Resour.">
        <title>The genomes of chicory, endive, great burdock and yacon provide insights into Asteraceae paleo-polyploidization history and plant inulin production.</title>
        <authorList>
            <person name="Fan W."/>
            <person name="Wang S."/>
            <person name="Wang H."/>
            <person name="Wang A."/>
            <person name="Jiang F."/>
            <person name="Liu H."/>
            <person name="Zhao H."/>
            <person name="Xu D."/>
            <person name="Zhang Y."/>
        </authorList>
    </citation>
    <scope>NUCLEOTIDE SEQUENCE [LARGE SCALE GENOMIC DNA]</scope>
    <source>
        <strain evidence="2">cv. Yunnan</strain>
        <tissue evidence="1">Leaves</tissue>
    </source>
</reference>
<evidence type="ECO:0000313" key="2">
    <source>
        <dbReference type="Proteomes" id="UP001056120"/>
    </source>
</evidence>
<gene>
    <name evidence="1" type="ORF">L1987_55775</name>
</gene>
<comment type="caution">
    <text evidence="1">The sequence shown here is derived from an EMBL/GenBank/DDBJ whole genome shotgun (WGS) entry which is preliminary data.</text>
</comment>
<evidence type="ECO:0000313" key="1">
    <source>
        <dbReference type="EMBL" id="KAI3755964.1"/>
    </source>
</evidence>
<protein>
    <submittedName>
        <fullName evidence="1">Uncharacterized protein</fullName>
    </submittedName>
</protein>
<sequence length="142" mass="16584">MIQVPLRHLAYQSSFPYLAYKLEQNPITTNCFMSLLHCRLPATNTNALFHSFLHRSAPPRPSFLLYFGYLRRLVLLWWFGGKKWGWVGVVSFRSRFLMVIKVDLDLFSGMGNKKKEGGDERNTVLVPESGSVVPESEFRWRW</sequence>
<dbReference type="Proteomes" id="UP001056120">
    <property type="component" value="Linkage Group LG18"/>
</dbReference>
<organism evidence="1 2">
    <name type="scientific">Smallanthus sonchifolius</name>
    <dbReference type="NCBI Taxonomy" id="185202"/>
    <lineage>
        <taxon>Eukaryota</taxon>
        <taxon>Viridiplantae</taxon>
        <taxon>Streptophyta</taxon>
        <taxon>Embryophyta</taxon>
        <taxon>Tracheophyta</taxon>
        <taxon>Spermatophyta</taxon>
        <taxon>Magnoliopsida</taxon>
        <taxon>eudicotyledons</taxon>
        <taxon>Gunneridae</taxon>
        <taxon>Pentapetalae</taxon>
        <taxon>asterids</taxon>
        <taxon>campanulids</taxon>
        <taxon>Asterales</taxon>
        <taxon>Asteraceae</taxon>
        <taxon>Asteroideae</taxon>
        <taxon>Heliantheae alliance</taxon>
        <taxon>Millerieae</taxon>
        <taxon>Smallanthus</taxon>
    </lineage>
</organism>
<name>A0ACB9EAL7_9ASTR</name>
<keyword evidence="2" id="KW-1185">Reference proteome</keyword>
<proteinExistence type="predicted"/>
<accession>A0ACB9EAL7</accession>